<dbReference type="Proteomes" id="UP000295547">
    <property type="component" value="Unassembled WGS sequence"/>
</dbReference>
<comment type="caution">
    <text evidence="1">The sequence shown here is derived from an EMBL/GenBank/DDBJ whole genome shotgun (WGS) entry which is preliminary data.</text>
</comment>
<dbReference type="EMBL" id="SMBJ01000029">
    <property type="protein sequence ID" value="TCU13854.1"/>
    <property type="molecule type" value="Genomic_DNA"/>
</dbReference>
<accession>A0A4R3Q0H9</accession>
<proteinExistence type="predicted"/>
<keyword evidence="2" id="KW-1185">Reference proteome</keyword>
<name>A0A4R3Q0H9_9HYPH</name>
<evidence type="ECO:0000313" key="1">
    <source>
        <dbReference type="EMBL" id="TCU13854.1"/>
    </source>
</evidence>
<organism evidence="1 2">
    <name type="scientific">Rhizobium azibense</name>
    <dbReference type="NCBI Taxonomy" id="1136135"/>
    <lineage>
        <taxon>Bacteria</taxon>
        <taxon>Pseudomonadati</taxon>
        <taxon>Pseudomonadota</taxon>
        <taxon>Alphaproteobacteria</taxon>
        <taxon>Hyphomicrobiales</taxon>
        <taxon>Rhizobiaceae</taxon>
        <taxon>Rhizobium/Agrobacterium group</taxon>
        <taxon>Rhizobium</taxon>
    </lineage>
</organism>
<gene>
    <name evidence="1" type="ORF">EV130_1295</name>
</gene>
<protein>
    <submittedName>
        <fullName evidence="1">Uncharacterized protein</fullName>
    </submittedName>
</protein>
<sequence>MSDIVEQLKKVRKLQSRAAAAKISAFAMARTRVRW</sequence>
<reference evidence="1 2" key="1">
    <citation type="submission" date="2019-03" db="EMBL/GenBank/DDBJ databases">
        <title>Genomic Encyclopedia of Type Strains, Phase IV (KMG-V): Genome sequencing to study the core and pangenomes of soil and plant-associated prokaryotes.</title>
        <authorList>
            <person name="Whitman W."/>
        </authorList>
    </citation>
    <scope>NUCLEOTIDE SEQUENCE [LARGE SCALE GENOMIC DNA]</scope>
    <source>
        <strain evidence="1 2">Gr42</strain>
    </source>
</reference>
<evidence type="ECO:0000313" key="2">
    <source>
        <dbReference type="Proteomes" id="UP000295547"/>
    </source>
</evidence>
<dbReference type="AlphaFoldDB" id="A0A4R3Q0H9"/>